<dbReference type="RefSeq" id="WP_211093207.1">
    <property type="nucleotide sequence ID" value="NZ_JABAIL010000002.1"/>
</dbReference>
<evidence type="ECO:0000259" key="10">
    <source>
        <dbReference type="Pfam" id="PF04290"/>
    </source>
</evidence>
<evidence type="ECO:0000256" key="2">
    <source>
        <dbReference type="ARBA" id="ARBA00022448"/>
    </source>
</evidence>
<evidence type="ECO:0000313" key="12">
    <source>
        <dbReference type="Proteomes" id="UP000585050"/>
    </source>
</evidence>
<reference evidence="11 12" key="1">
    <citation type="submission" date="2020-04" db="EMBL/GenBank/DDBJ databases">
        <title>Flammeovirga sp. SR4, a novel species isolated from seawater.</title>
        <authorList>
            <person name="Wang X."/>
        </authorList>
    </citation>
    <scope>NUCLEOTIDE SEQUENCE [LARGE SCALE GENOMIC DNA]</scope>
    <source>
        <strain evidence="11 12">SR4</strain>
    </source>
</reference>
<dbReference type="PANTHER" id="PTHR35011">
    <property type="entry name" value="2,3-DIKETO-L-GULONATE TRAP TRANSPORTER SMALL PERMEASE PROTEIN YIAM"/>
    <property type="match status" value="1"/>
</dbReference>
<dbReference type="EMBL" id="JABAIL010000002">
    <property type="protein sequence ID" value="NLR90569.1"/>
    <property type="molecule type" value="Genomic_DNA"/>
</dbReference>
<evidence type="ECO:0000256" key="4">
    <source>
        <dbReference type="ARBA" id="ARBA00022519"/>
    </source>
</evidence>
<gene>
    <name evidence="11" type="ORF">HGP29_05095</name>
</gene>
<dbReference type="InterPro" id="IPR007387">
    <property type="entry name" value="TRAP_DctQ"/>
</dbReference>
<comment type="similarity">
    <text evidence="8">Belongs to the TRAP transporter small permease family.</text>
</comment>
<dbReference type="PANTHER" id="PTHR35011:SF4">
    <property type="entry name" value="SLL1102 PROTEIN"/>
    <property type="match status" value="1"/>
</dbReference>
<proteinExistence type="inferred from homology"/>
<name>A0A7X8SI03_9BACT</name>
<organism evidence="11 12">
    <name type="scientific">Flammeovirga agarivorans</name>
    <dbReference type="NCBI Taxonomy" id="2726742"/>
    <lineage>
        <taxon>Bacteria</taxon>
        <taxon>Pseudomonadati</taxon>
        <taxon>Bacteroidota</taxon>
        <taxon>Cytophagia</taxon>
        <taxon>Cytophagales</taxon>
        <taxon>Flammeovirgaceae</taxon>
        <taxon>Flammeovirga</taxon>
    </lineage>
</organism>
<dbReference type="InterPro" id="IPR055348">
    <property type="entry name" value="DctQ"/>
</dbReference>
<evidence type="ECO:0000256" key="6">
    <source>
        <dbReference type="ARBA" id="ARBA00022989"/>
    </source>
</evidence>
<keyword evidence="4" id="KW-0997">Cell inner membrane</keyword>
<dbReference type="GO" id="GO:0005886">
    <property type="term" value="C:plasma membrane"/>
    <property type="evidence" value="ECO:0007669"/>
    <property type="project" value="UniProtKB-SubCell"/>
</dbReference>
<protein>
    <submittedName>
        <fullName evidence="11">TRAP transporter small permease subunit</fullName>
    </submittedName>
</protein>
<keyword evidence="2" id="KW-0813">Transport</keyword>
<sequence>MNTLSQKINLLNKTIGQAASLLTIFLIALVCFDVGGRYLFNFSTAGISELEWHIFGCIFLLNAPNTLRLNKHVRVDAIYNQFSPKNQALIDIFGVLFFLTPFCILVIDASIPYVINAYTIMEKSTDPGGLPFRFIIKSCIPISFILLLLQGISHLLSKLQTLKDYTSTP</sequence>
<evidence type="ECO:0000256" key="1">
    <source>
        <dbReference type="ARBA" id="ARBA00004429"/>
    </source>
</evidence>
<keyword evidence="7 9" id="KW-0472">Membrane</keyword>
<evidence type="ECO:0000256" key="9">
    <source>
        <dbReference type="SAM" id="Phobius"/>
    </source>
</evidence>
<evidence type="ECO:0000256" key="5">
    <source>
        <dbReference type="ARBA" id="ARBA00022692"/>
    </source>
</evidence>
<evidence type="ECO:0000256" key="3">
    <source>
        <dbReference type="ARBA" id="ARBA00022475"/>
    </source>
</evidence>
<evidence type="ECO:0000313" key="11">
    <source>
        <dbReference type="EMBL" id="NLR90569.1"/>
    </source>
</evidence>
<evidence type="ECO:0000256" key="8">
    <source>
        <dbReference type="ARBA" id="ARBA00038436"/>
    </source>
</evidence>
<dbReference type="AlphaFoldDB" id="A0A7X8SI03"/>
<feature type="transmembrane region" description="Helical" evidence="9">
    <location>
        <begin position="21"/>
        <end position="40"/>
    </location>
</feature>
<feature type="transmembrane region" description="Helical" evidence="9">
    <location>
        <begin position="89"/>
        <end position="115"/>
    </location>
</feature>
<comment type="subcellular location">
    <subcellularLocation>
        <location evidence="1">Cell inner membrane</location>
        <topology evidence="1">Multi-pass membrane protein</topology>
    </subcellularLocation>
</comment>
<comment type="caution">
    <text evidence="11">The sequence shown here is derived from an EMBL/GenBank/DDBJ whole genome shotgun (WGS) entry which is preliminary data.</text>
</comment>
<keyword evidence="6 9" id="KW-1133">Transmembrane helix</keyword>
<accession>A0A7X8SI03</accession>
<feature type="domain" description="Tripartite ATP-independent periplasmic transporters DctQ component" evidence="10">
    <location>
        <begin position="26"/>
        <end position="160"/>
    </location>
</feature>
<feature type="transmembrane region" description="Helical" evidence="9">
    <location>
        <begin position="135"/>
        <end position="156"/>
    </location>
</feature>
<dbReference type="Proteomes" id="UP000585050">
    <property type="component" value="Unassembled WGS sequence"/>
</dbReference>
<keyword evidence="12" id="KW-1185">Reference proteome</keyword>
<evidence type="ECO:0000256" key="7">
    <source>
        <dbReference type="ARBA" id="ARBA00023136"/>
    </source>
</evidence>
<dbReference type="Pfam" id="PF04290">
    <property type="entry name" value="DctQ"/>
    <property type="match status" value="1"/>
</dbReference>
<keyword evidence="3" id="KW-1003">Cell membrane</keyword>
<keyword evidence="5 9" id="KW-0812">Transmembrane</keyword>